<gene>
    <name evidence="1" type="ORF">D0Y96_11025</name>
</gene>
<dbReference type="OrthoDB" id="127650at2"/>
<dbReference type="EMBL" id="QVQT01000003">
    <property type="protein sequence ID" value="RFU17204.1"/>
    <property type="molecule type" value="Genomic_DNA"/>
</dbReference>
<sequence length="589" mass="65743">MEKLRRLLARGREEHLSDDRLASLFSDELTRPARLAAQRHLARCLQCRARQTRLEDWQTERMVHLYSEALEHEEVLPPLPAAEFTRRLRQKIRQAPPPRPRWRPLFPMIALPELPTMDPTLAIGVVLAFAAVVSLFVWGRQRTPNITSNTLLVRAENWDDASMASSGGVIYQEVRITTPRVTLDRAIYRDARGRRRPKTVRLNESEEQLKNRLSVAGVNWEAPLLATSYQDWHDHQRIRADKIKRSGKRLLTLTTTTPVGDVAEETLTVRDTDFHPVSRSVEFRNKETVEIAELDFKILPWSSVGPNVFEPVAVFDTAAVPSRVIPFPPPPEVLTPEQLDEAELGARLVLNQLHADTGKQIEFERSPQGVEVKGVVDTEEQKRELQQHLLMLPHVTASIQCVADLQNGHNSDAQAASIRTAEMPDQPSPLELFLLKRGRSVSTINGLAQQLFSNALTISQESKAIADLQARFAPDSQQTVLASATLTELIFSHRDRLRAALNQERELLAEAQSGPASGEGAPLPEPFSLMAAARRNMDLCRELTATSGGATRTAEMILADMSVSLDELTVDARAVNGNLQSDAALKAKQ</sequence>
<protein>
    <recommendedName>
        <fullName evidence="3">Zinc-finger domain-containing protein</fullName>
    </recommendedName>
</protein>
<evidence type="ECO:0000313" key="1">
    <source>
        <dbReference type="EMBL" id="RFU17204.1"/>
    </source>
</evidence>
<dbReference type="Gene3D" id="1.10.10.1320">
    <property type="entry name" value="Anti-sigma factor, zinc-finger domain"/>
    <property type="match status" value="1"/>
</dbReference>
<dbReference type="AlphaFoldDB" id="A0A372IQP2"/>
<reference evidence="1 2" key="1">
    <citation type="submission" date="2018-08" db="EMBL/GenBank/DDBJ databases">
        <title>Acidipila sp. 4G-K13, an acidobacterium isolated from forest soil.</title>
        <authorList>
            <person name="Gao Z.-H."/>
            <person name="Qiu L.-H."/>
        </authorList>
    </citation>
    <scope>NUCLEOTIDE SEQUENCE [LARGE SCALE GENOMIC DNA]</scope>
    <source>
        <strain evidence="1 2">4G-K13</strain>
    </source>
</reference>
<dbReference type="RefSeq" id="WP_117299639.1">
    <property type="nucleotide sequence ID" value="NZ_QVQT02000003.1"/>
</dbReference>
<name>A0A372IQP2_9BACT</name>
<dbReference type="Proteomes" id="UP000264702">
    <property type="component" value="Unassembled WGS sequence"/>
</dbReference>
<dbReference type="InterPro" id="IPR041916">
    <property type="entry name" value="Anti_sigma_zinc_sf"/>
</dbReference>
<accession>A0A372IQP2</accession>
<keyword evidence="2" id="KW-1185">Reference proteome</keyword>
<evidence type="ECO:0008006" key="3">
    <source>
        <dbReference type="Google" id="ProtNLM"/>
    </source>
</evidence>
<organism evidence="1 2">
    <name type="scientific">Paracidobacterium acidisoli</name>
    <dbReference type="NCBI Taxonomy" id="2303751"/>
    <lineage>
        <taxon>Bacteria</taxon>
        <taxon>Pseudomonadati</taxon>
        <taxon>Acidobacteriota</taxon>
        <taxon>Terriglobia</taxon>
        <taxon>Terriglobales</taxon>
        <taxon>Acidobacteriaceae</taxon>
        <taxon>Paracidobacterium</taxon>
    </lineage>
</organism>
<evidence type="ECO:0000313" key="2">
    <source>
        <dbReference type="Proteomes" id="UP000264702"/>
    </source>
</evidence>
<comment type="caution">
    <text evidence="1">The sequence shown here is derived from an EMBL/GenBank/DDBJ whole genome shotgun (WGS) entry which is preliminary data.</text>
</comment>
<proteinExistence type="predicted"/>